<keyword evidence="3" id="KW-0175">Coiled coil</keyword>
<gene>
    <name evidence="5" type="primary">Tnks2</name>
    <name evidence="5" type="ORF">DBV05_g9699</name>
</gene>
<sequence length="1304" mass="148166">MFGKVEDFLESVGKDLGRLEVYKDLYKSTASTRFTDALQRVFEKYLAFFVHVEEFLTASKLKHWRDSVGLSSSERNKQMLLNLSMDLVTAECNNAVAEATLAEAQARARADQAQADTLDQMNESIERVHGSIKHVHDDMERMRRSEIFENYLEWLKHVDVEGKLKDLLMPKKNVEEGTNIATSSWILEDEHFKKWITPSKGRSHVFWLTGEPGVGKSTLTAYIITEMQKWQPTGVAYFFCTYQDESTRTVDAILRSWIWQLLRKPRHLQNASSGHLALPESEYGSTQSEEPSCDVLVGVMRQLYRQGRPTTLIVDGLDECQEPEKDTAAEGDWEKFFEVLKDAPEGWSILIVSRTRTWFRTALLRTLHRENLEREMVPEDNSDDIHAVVTQKLESSAKSNGWDDQLTGDAIRVLVKNAGGMFLYASLSCKDLANKKPDKVRAALDNPPNGLKGFYDWTMKEIDNQPGDLPHEFRTVLKWLVCGFRTFKLEELACALDLTPKVKNELDSVLGSFIRIDPETKEIQFVHASVRDYLLSPGAGIVDVAPESGQAKLTTIHGEILARCLEYITTDGRHFIPVGPNRNMSEQRIRDTLGDEPFLEYASIYWVQHLVERKRLKASKDHLDSLLPLDRAVLKWLQIFHFLFQFNFPGTTTTRHLIGGLVYHPPEKNTWQMFVHKNYPSFVDHLGWSDGKRFTRWDRFMHRRRKFDKYNEKTGWYQSPTYFSGPLLAAFFNYTEVLKRMANRGEDMDKKSVLNSTPLLWAATADSCSALQWLLDAGANMEVEYQHTKETPIFRAVRVPYAVNTSSGRYPAALLLHERGARLKAVPNDHGWRETTVLITLIETCRNFPGAVQLARAILKDDPARVEDYAGRGSLLQTAAWRRRPLILKALLQDEVVRGRINDQAHSKSTPLHDACCTNDPRTVQALIDHGADVNLRSRLNEFTPLHSAVLSGGDTVQALLEAGADPNLGACNGDTAVHFAAVCDVRVDLRPFLDHGFPIDRPNEQDMTALAVAIQHCNYAVASQLLDLGADLERVPARLPQQPSTKVADERLDALRRKHWSPCWSLELCWRLRKAKMDVSLFSSCPPPVQESQKALNTFPFLPIPIIARIFKHAGLYETLSMRREGRITVDSEITGHGGQDRPYIMSPPIFGAASTPVQRLVLTVCGRCQSSGEEYERSYYEAKIVQGTSKQCVKWEPEEVVFGHNGRRLQEKGKVLRQTDKTNFGWIKVGDRVAIVPHASSPGWENTTDWASIHAEISVLRDEHTTGEKDEIWPHERKKKKRGGCVLGRCPRCAIERRPVEK</sequence>
<dbReference type="SMART" id="SM00248">
    <property type="entry name" value="ANK"/>
    <property type="match status" value="5"/>
</dbReference>
<evidence type="ECO:0000256" key="2">
    <source>
        <dbReference type="PROSITE-ProRule" id="PRU00023"/>
    </source>
</evidence>
<dbReference type="PANTHER" id="PTHR10039:SF17">
    <property type="entry name" value="FUNGAL STAND N-TERMINAL GOODBYE DOMAIN-CONTAINING PROTEIN-RELATED"/>
    <property type="match status" value="1"/>
</dbReference>
<keyword evidence="1" id="KW-0677">Repeat</keyword>
<dbReference type="EMBL" id="VCHE01000096">
    <property type="protein sequence ID" value="KAB2571645.1"/>
    <property type="molecule type" value="Genomic_DNA"/>
</dbReference>
<feature type="coiled-coil region" evidence="3">
    <location>
        <begin position="87"/>
        <end position="121"/>
    </location>
</feature>
<comment type="caution">
    <text evidence="5">The sequence shown here is derived from an EMBL/GenBank/DDBJ whole genome shotgun (WGS) entry which is preliminary data.</text>
</comment>
<dbReference type="PROSITE" id="PS50297">
    <property type="entry name" value="ANK_REP_REGION"/>
    <property type="match status" value="1"/>
</dbReference>
<keyword evidence="2" id="KW-0040">ANK repeat</keyword>
<dbReference type="InterPro" id="IPR036770">
    <property type="entry name" value="Ankyrin_rpt-contain_sf"/>
</dbReference>
<evidence type="ECO:0000259" key="4">
    <source>
        <dbReference type="Pfam" id="PF24883"/>
    </source>
</evidence>
<dbReference type="Proteomes" id="UP000325902">
    <property type="component" value="Unassembled WGS sequence"/>
</dbReference>
<evidence type="ECO:0000313" key="6">
    <source>
        <dbReference type="Proteomes" id="UP000325902"/>
    </source>
</evidence>
<proteinExistence type="predicted"/>
<evidence type="ECO:0000313" key="5">
    <source>
        <dbReference type="EMBL" id="KAB2571645.1"/>
    </source>
</evidence>
<dbReference type="InterPro" id="IPR027417">
    <property type="entry name" value="P-loop_NTPase"/>
</dbReference>
<evidence type="ECO:0000256" key="3">
    <source>
        <dbReference type="SAM" id="Coils"/>
    </source>
</evidence>
<keyword evidence="6" id="KW-1185">Reference proteome</keyword>
<reference evidence="5 6" key="1">
    <citation type="journal article" date="2019" name="Sci. Rep.">
        <title>A multi-omics analysis of the grapevine pathogen Lasiodiplodia theobromae reveals that temperature affects the expression of virulence- and pathogenicity-related genes.</title>
        <authorList>
            <person name="Felix C."/>
            <person name="Meneses R."/>
            <person name="Goncalves M.F.M."/>
            <person name="Tilleman L."/>
            <person name="Duarte A.S."/>
            <person name="Jorrin-Novo J.V."/>
            <person name="Van de Peer Y."/>
            <person name="Deforce D."/>
            <person name="Van Nieuwerburgh F."/>
            <person name="Esteves A.C."/>
            <person name="Alves A."/>
        </authorList>
    </citation>
    <scope>NUCLEOTIDE SEQUENCE [LARGE SCALE GENOMIC DNA]</scope>
    <source>
        <strain evidence="5 6">LA-SOL3</strain>
    </source>
</reference>
<dbReference type="InterPro" id="IPR002110">
    <property type="entry name" value="Ankyrin_rpt"/>
</dbReference>
<dbReference type="SUPFAM" id="SSF52540">
    <property type="entry name" value="P-loop containing nucleoside triphosphate hydrolases"/>
    <property type="match status" value="1"/>
</dbReference>
<dbReference type="Pfam" id="PF24883">
    <property type="entry name" value="NPHP3_N"/>
    <property type="match status" value="1"/>
</dbReference>
<dbReference type="Gene3D" id="3.40.50.300">
    <property type="entry name" value="P-loop containing nucleotide triphosphate hydrolases"/>
    <property type="match status" value="1"/>
</dbReference>
<dbReference type="PROSITE" id="PS50088">
    <property type="entry name" value="ANK_REPEAT"/>
    <property type="match status" value="1"/>
</dbReference>
<dbReference type="Gene3D" id="1.25.40.20">
    <property type="entry name" value="Ankyrin repeat-containing domain"/>
    <property type="match status" value="1"/>
</dbReference>
<feature type="domain" description="Nephrocystin 3-like N-terminal" evidence="4">
    <location>
        <begin position="182"/>
        <end position="354"/>
    </location>
</feature>
<dbReference type="OrthoDB" id="3637364at2759"/>
<dbReference type="SUPFAM" id="SSF48403">
    <property type="entry name" value="Ankyrin repeat"/>
    <property type="match status" value="1"/>
</dbReference>
<feature type="repeat" description="ANK" evidence="2">
    <location>
        <begin position="907"/>
        <end position="939"/>
    </location>
</feature>
<dbReference type="InterPro" id="IPR056884">
    <property type="entry name" value="NPHP3-like_N"/>
</dbReference>
<organism evidence="5 6">
    <name type="scientific">Lasiodiplodia theobromae</name>
    <dbReference type="NCBI Taxonomy" id="45133"/>
    <lineage>
        <taxon>Eukaryota</taxon>
        <taxon>Fungi</taxon>
        <taxon>Dikarya</taxon>
        <taxon>Ascomycota</taxon>
        <taxon>Pezizomycotina</taxon>
        <taxon>Dothideomycetes</taxon>
        <taxon>Dothideomycetes incertae sedis</taxon>
        <taxon>Botryosphaeriales</taxon>
        <taxon>Botryosphaeriaceae</taxon>
        <taxon>Lasiodiplodia</taxon>
    </lineage>
</organism>
<dbReference type="Pfam" id="PF12796">
    <property type="entry name" value="Ank_2"/>
    <property type="match status" value="1"/>
</dbReference>
<accession>A0A5N5D1S6</accession>
<evidence type="ECO:0000256" key="1">
    <source>
        <dbReference type="ARBA" id="ARBA00022737"/>
    </source>
</evidence>
<name>A0A5N5D1S6_9PEZI</name>
<protein>
    <submittedName>
        <fullName evidence="5">Tankyrase-2</fullName>
    </submittedName>
</protein>
<dbReference type="PANTHER" id="PTHR10039">
    <property type="entry name" value="AMELOGENIN"/>
    <property type="match status" value="1"/>
</dbReference>